<keyword evidence="1" id="KW-0677">Repeat</keyword>
<dbReference type="InterPro" id="IPR027417">
    <property type="entry name" value="P-loop_NTPase"/>
</dbReference>
<dbReference type="STRING" id="1160497.A0A1L9VXS7"/>
<accession>A0A1L9VXS7</accession>
<dbReference type="Pfam" id="PF17100">
    <property type="entry name" value="NACHT_N"/>
    <property type="match status" value="1"/>
</dbReference>
<dbReference type="Proteomes" id="UP000184300">
    <property type="component" value="Unassembled WGS sequence"/>
</dbReference>
<dbReference type="OrthoDB" id="674604at2759"/>
<dbReference type="VEuPathDB" id="FungiDB:ASPGLDRAFT_54701"/>
<organism evidence="4 5">
    <name type="scientific">Aspergillus glaucus CBS 516.65</name>
    <dbReference type="NCBI Taxonomy" id="1160497"/>
    <lineage>
        <taxon>Eukaryota</taxon>
        <taxon>Fungi</taxon>
        <taxon>Dikarya</taxon>
        <taxon>Ascomycota</taxon>
        <taxon>Pezizomycotina</taxon>
        <taxon>Eurotiomycetes</taxon>
        <taxon>Eurotiomycetidae</taxon>
        <taxon>Eurotiales</taxon>
        <taxon>Aspergillaceae</taxon>
        <taxon>Aspergillus</taxon>
        <taxon>Aspergillus subgen. Aspergillus</taxon>
    </lineage>
</organism>
<evidence type="ECO:0000256" key="1">
    <source>
        <dbReference type="ARBA" id="ARBA00022737"/>
    </source>
</evidence>
<dbReference type="SUPFAM" id="SSF52540">
    <property type="entry name" value="P-loop containing nucleoside triphosphate hydrolases"/>
    <property type="match status" value="1"/>
</dbReference>
<dbReference type="GeneID" id="34464356"/>
<feature type="domain" description="NWD NACHT-NTPase N-terminal" evidence="2">
    <location>
        <begin position="2"/>
        <end position="53"/>
    </location>
</feature>
<reference evidence="5" key="1">
    <citation type="journal article" date="2017" name="Genome Biol.">
        <title>Comparative genomics reveals high biological diversity and specific adaptations in the industrially and medically important fungal genus Aspergillus.</title>
        <authorList>
            <person name="de Vries R.P."/>
            <person name="Riley R."/>
            <person name="Wiebenga A."/>
            <person name="Aguilar-Osorio G."/>
            <person name="Amillis S."/>
            <person name="Uchima C.A."/>
            <person name="Anderluh G."/>
            <person name="Asadollahi M."/>
            <person name="Askin M."/>
            <person name="Barry K."/>
            <person name="Battaglia E."/>
            <person name="Bayram O."/>
            <person name="Benocci T."/>
            <person name="Braus-Stromeyer S.A."/>
            <person name="Caldana C."/>
            <person name="Canovas D."/>
            <person name="Cerqueira G.C."/>
            <person name="Chen F."/>
            <person name="Chen W."/>
            <person name="Choi C."/>
            <person name="Clum A."/>
            <person name="Dos Santos R.A."/>
            <person name="Damasio A.R."/>
            <person name="Diallinas G."/>
            <person name="Emri T."/>
            <person name="Fekete E."/>
            <person name="Flipphi M."/>
            <person name="Freyberg S."/>
            <person name="Gallo A."/>
            <person name="Gournas C."/>
            <person name="Habgood R."/>
            <person name="Hainaut M."/>
            <person name="Harispe M.L."/>
            <person name="Henrissat B."/>
            <person name="Hilden K.S."/>
            <person name="Hope R."/>
            <person name="Hossain A."/>
            <person name="Karabika E."/>
            <person name="Karaffa L."/>
            <person name="Karanyi Z."/>
            <person name="Krasevec N."/>
            <person name="Kuo A."/>
            <person name="Kusch H."/>
            <person name="LaButti K."/>
            <person name="Lagendijk E.L."/>
            <person name="Lapidus A."/>
            <person name="Levasseur A."/>
            <person name="Lindquist E."/>
            <person name="Lipzen A."/>
            <person name="Logrieco A.F."/>
            <person name="MacCabe A."/>
            <person name="Maekelae M.R."/>
            <person name="Malavazi I."/>
            <person name="Melin P."/>
            <person name="Meyer V."/>
            <person name="Mielnichuk N."/>
            <person name="Miskei M."/>
            <person name="Molnar A.P."/>
            <person name="Mule G."/>
            <person name="Ngan C.Y."/>
            <person name="Orejas M."/>
            <person name="Orosz E."/>
            <person name="Ouedraogo J.P."/>
            <person name="Overkamp K.M."/>
            <person name="Park H.-S."/>
            <person name="Perrone G."/>
            <person name="Piumi F."/>
            <person name="Punt P.J."/>
            <person name="Ram A.F."/>
            <person name="Ramon A."/>
            <person name="Rauscher S."/>
            <person name="Record E."/>
            <person name="Riano-Pachon D.M."/>
            <person name="Robert V."/>
            <person name="Roehrig J."/>
            <person name="Ruller R."/>
            <person name="Salamov A."/>
            <person name="Salih N.S."/>
            <person name="Samson R.A."/>
            <person name="Sandor E."/>
            <person name="Sanguinetti M."/>
            <person name="Schuetze T."/>
            <person name="Sepcic K."/>
            <person name="Shelest E."/>
            <person name="Sherlock G."/>
            <person name="Sophianopoulou V."/>
            <person name="Squina F.M."/>
            <person name="Sun H."/>
            <person name="Susca A."/>
            <person name="Todd R.B."/>
            <person name="Tsang A."/>
            <person name="Unkles S.E."/>
            <person name="van de Wiele N."/>
            <person name="van Rossen-Uffink D."/>
            <person name="Oliveira J.V."/>
            <person name="Vesth T.C."/>
            <person name="Visser J."/>
            <person name="Yu J.-H."/>
            <person name="Zhou M."/>
            <person name="Andersen M.R."/>
            <person name="Archer D.B."/>
            <person name="Baker S.E."/>
            <person name="Benoit I."/>
            <person name="Brakhage A.A."/>
            <person name="Braus G.H."/>
            <person name="Fischer R."/>
            <person name="Frisvad J.C."/>
            <person name="Goldman G.H."/>
            <person name="Houbraken J."/>
            <person name="Oakley B."/>
            <person name="Pocsi I."/>
            <person name="Scazzocchio C."/>
            <person name="Seiboth B."/>
            <person name="vanKuyk P.A."/>
            <person name="Wortman J."/>
            <person name="Dyer P.S."/>
            <person name="Grigoriev I.V."/>
        </authorList>
    </citation>
    <scope>NUCLEOTIDE SEQUENCE [LARGE SCALE GENOMIC DNA]</scope>
    <source>
        <strain evidence="5">CBS 516.65</strain>
    </source>
</reference>
<gene>
    <name evidence="4" type="ORF">ASPGLDRAFT_54701</name>
</gene>
<proteinExistence type="predicted"/>
<dbReference type="EMBL" id="KV878889">
    <property type="protein sequence ID" value="OJJ88702.1"/>
    <property type="molecule type" value="Genomic_DNA"/>
</dbReference>
<feature type="domain" description="Nephrocystin 3-like N-terminal" evidence="3">
    <location>
        <begin position="130"/>
        <end position="217"/>
    </location>
</feature>
<evidence type="ECO:0000313" key="4">
    <source>
        <dbReference type="EMBL" id="OJJ88702.1"/>
    </source>
</evidence>
<dbReference type="InterPro" id="IPR056884">
    <property type="entry name" value="NPHP3-like_N"/>
</dbReference>
<evidence type="ECO:0000313" key="5">
    <source>
        <dbReference type="Proteomes" id="UP000184300"/>
    </source>
</evidence>
<dbReference type="RefSeq" id="XP_022405378.1">
    <property type="nucleotide sequence ID" value="XM_022548095.1"/>
</dbReference>
<protein>
    <submittedName>
        <fullName evidence="4">Uncharacterized protein</fullName>
    </submittedName>
</protein>
<evidence type="ECO:0000259" key="2">
    <source>
        <dbReference type="Pfam" id="PF17100"/>
    </source>
</evidence>
<dbReference type="AlphaFoldDB" id="A0A1L9VXS7"/>
<evidence type="ECO:0000259" key="3">
    <source>
        <dbReference type="Pfam" id="PF24883"/>
    </source>
</evidence>
<keyword evidence="5" id="KW-1185">Reference proteome</keyword>
<dbReference type="InterPro" id="IPR031359">
    <property type="entry name" value="NACHT_N"/>
</dbReference>
<dbReference type="Pfam" id="PF24883">
    <property type="entry name" value="NPHP3_N"/>
    <property type="match status" value="1"/>
</dbReference>
<sequence>MLEQTMIKLYAEILRYQMMFVRQYFRSRALRFLRDFPVMDDWKSMLGTIDGLEGQTRKYLKKVSEETLEGIYRKYDEIWDVVSKALGNTEDIKHNQILNELSCIYGAAFNSSDRRIQCLKGTQVPILRLIENWCCKPSEPPVFWLQGMAGTGKSTIACTVATALQDRRLWTEDEYLPGLICLGGSFFFDKNISDQKTTDKVLPTLARNLANALPDCAGASRVRYVYCPAS</sequence>
<name>A0A1L9VXS7_ASPGL</name>